<dbReference type="AlphaFoldDB" id="A0A1F6C3W8"/>
<dbReference type="PANTHER" id="PTHR34322:SF2">
    <property type="entry name" value="TRANSPOSASE IS200-LIKE DOMAIN-CONTAINING PROTEIN"/>
    <property type="match status" value="1"/>
</dbReference>
<protein>
    <recommendedName>
        <fullName evidence="1">Transposase IS200-like domain-containing protein</fullName>
    </recommendedName>
</protein>
<dbReference type="Proteomes" id="UP000178249">
    <property type="component" value="Unassembled WGS sequence"/>
</dbReference>
<dbReference type="InterPro" id="IPR002686">
    <property type="entry name" value="Transposase_17"/>
</dbReference>
<dbReference type="Pfam" id="PF01797">
    <property type="entry name" value="Y1_Tnp"/>
    <property type="match status" value="1"/>
</dbReference>
<sequence length="225" mass="26449">MTKIRSHAPGEYYHIYNRAAHKLALFRDKNDWKRFIFSILYYQSPHGITHVTRAIQPDSLVNGFSLPLQEQELIVQNRFVELVAFCVMSNHFHLLVRETHEGGISRYMQRVSLSYTKYFDTKYEASGHVFQGTYKSVLVKDDKQLMHLSAYIHRNPRELREWKNKEESYPYSSLQDYVDKNRWGALLATDIIAGRFDATPKSNYADFVRTSPAKLLEEEFGERNT</sequence>
<accession>A0A1F6C3W8</accession>
<dbReference type="EMBL" id="MFKP01000028">
    <property type="protein sequence ID" value="OGG43899.1"/>
    <property type="molecule type" value="Genomic_DNA"/>
</dbReference>
<organism evidence="2 3">
    <name type="scientific">Candidatus Kaiserbacteria bacterium RIFCSPHIGHO2_01_FULL_48_10</name>
    <dbReference type="NCBI Taxonomy" id="1798476"/>
    <lineage>
        <taxon>Bacteria</taxon>
        <taxon>Candidatus Kaiseribacteriota</taxon>
    </lineage>
</organism>
<reference evidence="2 3" key="1">
    <citation type="journal article" date="2016" name="Nat. Commun.">
        <title>Thousands of microbial genomes shed light on interconnected biogeochemical processes in an aquifer system.</title>
        <authorList>
            <person name="Anantharaman K."/>
            <person name="Brown C.T."/>
            <person name="Hug L.A."/>
            <person name="Sharon I."/>
            <person name="Castelle C.J."/>
            <person name="Probst A.J."/>
            <person name="Thomas B.C."/>
            <person name="Singh A."/>
            <person name="Wilkins M.J."/>
            <person name="Karaoz U."/>
            <person name="Brodie E.L."/>
            <person name="Williams K.H."/>
            <person name="Hubbard S.S."/>
            <person name="Banfield J.F."/>
        </authorList>
    </citation>
    <scope>NUCLEOTIDE SEQUENCE [LARGE SCALE GENOMIC DNA]</scope>
</reference>
<dbReference type="PANTHER" id="PTHR34322">
    <property type="entry name" value="TRANSPOSASE, Y1_TNP DOMAIN-CONTAINING"/>
    <property type="match status" value="1"/>
</dbReference>
<dbReference type="SUPFAM" id="SSF143422">
    <property type="entry name" value="Transposase IS200-like"/>
    <property type="match status" value="1"/>
</dbReference>
<dbReference type="SMART" id="SM01321">
    <property type="entry name" value="Y1_Tnp"/>
    <property type="match status" value="1"/>
</dbReference>
<name>A0A1F6C3W8_9BACT</name>
<dbReference type="GO" id="GO:0006313">
    <property type="term" value="P:DNA transposition"/>
    <property type="evidence" value="ECO:0007669"/>
    <property type="project" value="InterPro"/>
</dbReference>
<dbReference type="GO" id="GO:0004803">
    <property type="term" value="F:transposase activity"/>
    <property type="evidence" value="ECO:0007669"/>
    <property type="project" value="InterPro"/>
</dbReference>
<dbReference type="Gene3D" id="3.30.70.1290">
    <property type="entry name" value="Transposase IS200-like"/>
    <property type="match status" value="1"/>
</dbReference>
<evidence type="ECO:0000313" key="2">
    <source>
        <dbReference type="EMBL" id="OGG43899.1"/>
    </source>
</evidence>
<dbReference type="GO" id="GO:0003677">
    <property type="term" value="F:DNA binding"/>
    <property type="evidence" value="ECO:0007669"/>
    <property type="project" value="InterPro"/>
</dbReference>
<dbReference type="InterPro" id="IPR036515">
    <property type="entry name" value="Transposase_17_sf"/>
</dbReference>
<gene>
    <name evidence="2" type="ORF">A2841_01720</name>
</gene>
<proteinExistence type="predicted"/>
<feature type="domain" description="Transposase IS200-like" evidence="1">
    <location>
        <begin position="8"/>
        <end position="155"/>
    </location>
</feature>
<comment type="caution">
    <text evidence="2">The sequence shown here is derived from an EMBL/GenBank/DDBJ whole genome shotgun (WGS) entry which is preliminary data.</text>
</comment>
<evidence type="ECO:0000313" key="3">
    <source>
        <dbReference type="Proteomes" id="UP000178249"/>
    </source>
</evidence>
<evidence type="ECO:0000259" key="1">
    <source>
        <dbReference type="SMART" id="SM01321"/>
    </source>
</evidence>